<proteinExistence type="predicted"/>
<comment type="caution">
    <text evidence="2">The sequence shown here is derived from an EMBL/GenBank/DDBJ whole genome shotgun (WGS) entry which is preliminary data.</text>
</comment>
<name>A0A124C4A7_STRSC</name>
<keyword evidence="1" id="KW-0472">Membrane</keyword>
<dbReference type="EMBL" id="BCMM01000019">
    <property type="protein sequence ID" value="GAQ63843.1"/>
    <property type="molecule type" value="Genomic_DNA"/>
</dbReference>
<evidence type="ECO:0000256" key="1">
    <source>
        <dbReference type="SAM" id="Phobius"/>
    </source>
</evidence>
<accession>A0A124C4A7</accession>
<evidence type="ECO:0000313" key="3">
    <source>
        <dbReference type="Proteomes" id="UP000067448"/>
    </source>
</evidence>
<keyword evidence="1" id="KW-1133">Transmembrane helix</keyword>
<reference evidence="3" key="1">
    <citation type="submission" date="2015-11" db="EMBL/GenBank/DDBJ databases">
        <authorList>
            <consortium name="Cross-ministerial Strategic Innovation Promotion Program (SIP) consortium"/>
            <person name="Tomihama T."/>
            <person name="Ikenaga M."/>
            <person name="Sakai M."/>
            <person name="Okubo T."/>
            <person name="Ikeda S."/>
        </authorList>
    </citation>
    <scope>NUCLEOTIDE SEQUENCE [LARGE SCALE GENOMIC DNA]</scope>
    <source>
        <strain evidence="3">S58</strain>
    </source>
</reference>
<reference evidence="3" key="3">
    <citation type="submission" date="2016-02" db="EMBL/GenBank/DDBJ databases">
        <title>Draft genome of pathogenic Streptomyces sp. in Japan.</title>
        <authorList>
            <person name="Tomihama T."/>
            <person name="Ikenaga M."/>
            <person name="Sakai M."/>
            <person name="Okubo T."/>
            <person name="Ikeda S."/>
        </authorList>
    </citation>
    <scope>NUCLEOTIDE SEQUENCE [LARGE SCALE GENOMIC DNA]</scope>
    <source>
        <strain evidence="3">S58</strain>
    </source>
</reference>
<gene>
    <name evidence="2" type="ORF">SsS58_04229</name>
</gene>
<reference evidence="2 3" key="2">
    <citation type="journal article" date="2016" name="Genome Announc.">
        <title>Draft Genome Sequences of Streptomyces scabiei S58, Streptomyces turgidiscabies T45, and Streptomyces acidiscabies a10, the Pathogens of Potato Common Scab, Isolated in Japan.</title>
        <authorList>
            <person name="Tomihama T."/>
            <person name="Nishi Y."/>
            <person name="Sakai M."/>
            <person name="Ikenaga M."/>
            <person name="Okubo T."/>
            <person name="Ikeda S."/>
        </authorList>
    </citation>
    <scope>NUCLEOTIDE SEQUENCE [LARGE SCALE GENOMIC DNA]</scope>
    <source>
        <strain evidence="2 3">S58</strain>
    </source>
</reference>
<feature type="transmembrane region" description="Helical" evidence="1">
    <location>
        <begin position="27"/>
        <end position="44"/>
    </location>
</feature>
<protein>
    <submittedName>
        <fullName evidence="2">Uncharacterized protein</fullName>
    </submittedName>
</protein>
<organism evidence="2 3">
    <name type="scientific">Streptomyces scabiei</name>
    <dbReference type="NCBI Taxonomy" id="1930"/>
    <lineage>
        <taxon>Bacteria</taxon>
        <taxon>Bacillati</taxon>
        <taxon>Actinomycetota</taxon>
        <taxon>Actinomycetes</taxon>
        <taxon>Kitasatosporales</taxon>
        <taxon>Streptomycetaceae</taxon>
        <taxon>Streptomyces</taxon>
    </lineage>
</organism>
<sequence>MKGVAFLFRAISGGCPAIPIIQVADGYLPAVIAILGIVVAVRLCRWAGARHHLRADRGSCEG</sequence>
<evidence type="ECO:0000313" key="2">
    <source>
        <dbReference type="EMBL" id="GAQ63843.1"/>
    </source>
</evidence>
<dbReference type="Proteomes" id="UP000067448">
    <property type="component" value="Unassembled WGS sequence"/>
</dbReference>
<keyword evidence="1" id="KW-0812">Transmembrane</keyword>
<dbReference type="AlphaFoldDB" id="A0A124C4A7"/>
<dbReference type="RefSeq" id="WP_059081418.1">
    <property type="nucleotide sequence ID" value="NZ_BCMM01000019.1"/>
</dbReference>